<comment type="caution">
    <text evidence="1">The sequence shown here is derived from an EMBL/GenBank/DDBJ whole genome shotgun (WGS) entry which is preliminary data.</text>
</comment>
<evidence type="ECO:0000313" key="2">
    <source>
        <dbReference type="Proteomes" id="UP000262954"/>
    </source>
</evidence>
<accession>A0A316RFV2</accession>
<dbReference type="AlphaFoldDB" id="A0A316RFV2"/>
<dbReference type="RefSeq" id="WP_022389908.1">
    <property type="nucleotide sequence ID" value="NZ_CAUAJF010000055.1"/>
</dbReference>
<proteinExistence type="predicted"/>
<organism evidence="1 2">
    <name type="scientific">Coprobacter fastidiosus</name>
    <dbReference type="NCBI Taxonomy" id="1099853"/>
    <lineage>
        <taxon>Bacteria</taxon>
        <taxon>Pseudomonadati</taxon>
        <taxon>Bacteroidota</taxon>
        <taxon>Bacteroidia</taxon>
        <taxon>Bacteroidales</taxon>
        <taxon>Barnesiellaceae</taxon>
        <taxon>Coprobacter</taxon>
    </lineage>
</organism>
<dbReference type="Gene3D" id="3.30.70.790">
    <property type="entry name" value="UreE, C-terminal domain"/>
    <property type="match status" value="1"/>
</dbReference>
<gene>
    <name evidence="1" type="ORF">DDY73_01185</name>
</gene>
<name>A0A316RFV2_9BACT</name>
<dbReference type="EMBL" id="DNWC01000019">
    <property type="protein sequence ID" value="HBJ07595.1"/>
    <property type="molecule type" value="Genomic_DNA"/>
</dbReference>
<dbReference type="Proteomes" id="UP000262954">
    <property type="component" value="Unassembled WGS sequence"/>
</dbReference>
<protein>
    <submittedName>
        <fullName evidence="1">DUF2007 domain-containing protein</fullName>
    </submittedName>
</protein>
<dbReference type="SUPFAM" id="SSF54913">
    <property type="entry name" value="GlnB-like"/>
    <property type="match status" value="1"/>
</dbReference>
<sequence length="149" mass="16801">MAGDNIVVFMTFGDLTEAYLVKGILDDNAIPSFISDENVLSVYPLYNQGLGGIKLSVFERDLESAIRLVKEQQEASFIPEDQKGVNSLVDDGPVCPVCGSRNVAYGASVRHKYNWLTIFISIFLQVYPFAIRKRFHCFDCGTDFKYRKN</sequence>
<dbReference type="InterPro" id="IPR011322">
    <property type="entry name" value="N-reg_PII-like_a/b"/>
</dbReference>
<evidence type="ECO:0000313" key="1">
    <source>
        <dbReference type="EMBL" id="HBJ07595.1"/>
    </source>
</evidence>
<reference evidence="1 2" key="1">
    <citation type="journal article" date="2018" name="Nat. Biotechnol.">
        <title>A standardized bacterial taxonomy based on genome phylogeny substantially revises the tree of life.</title>
        <authorList>
            <person name="Parks D.H."/>
            <person name="Chuvochina M."/>
            <person name="Waite D.W."/>
            <person name="Rinke C."/>
            <person name="Skarshewski A."/>
            <person name="Chaumeil P.A."/>
            <person name="Hugenholtz P."/>
        </authorList>
    </citation>
    <scope>NUCLEOTIDE SEQUENCE [LARGE SCALE GENOMIC DNA]</scope>
    <source>
        <strain evidence="1">UBA11482</strain>
    </source>
</reference>